<dbReference type="Proteomes" id="UP001161064">
    <property type="component" value="Unassembled WGS sequence"/>
</dbReference>
<feature type="region of interest" description="Disordered" evidence="1">
    <location>
        <begin position="490"/>
        <end position="518"/>
    </location>
</feature>
<gene>
    <name evidence="3" type="ORF">PsB1_0375</name>
</gene>
<feature type="compositionally biased region" description="Polar residues" evidence="1">
    <location>
        <begin position="61"/>
        <end position="75"/>
    </location>
</feature>
<evidence type="ECO:0000313" key="4">
    <source>
        <dbReference type="Proteomes" id="UP001161064"/>
    </source>
</evidence>
<feature type="region of interest" description="Disordered" evidence="1">
    <location>
        <begin position="232"/>
        <end position="256"/>
    </location>
</feature>
<sequence length="550" mass="56770">MLDTVDGSNQSRRAKPVSRPNSDSNDQEAPSFANTMIGLAQPTQTPAHNQEPRTPDEGASQPETNASKGNGTGMVSSDAAHYANQTDGAQSHEAGETRSLAPPDGLSTPTTPTPPLAPALTEQGVSKGPQAGTKSDDLALMAMLAGLGLQTMSPEPATQTTDAAQLSLLQSLQTPIADGAKALFPTHISAQANTQSNNLANAQAAVVSNPFQGADANAWSKMSAQLHEQQIGGGYLSEPPSPPAATFVSGTDSYSSPGTKQIDAIGLKLEIGGEAKGPGAQRAGEMINSHVNALKGNGSAGWTINTGTQGGPSGTNTPTPDPSLLQTTNSGQAMGLATGALIGSTPKSGPKDSQSKVEGIESIASSAPLIGSGDGVTTASRSDALNVVAGGDVSHKPPSLGPQTIPLLAAAMMRRYNNGMKEFTLRLDPPELGRVDVRLTVSANKKVRAVVSTDRAEALNDLTRSARDLARALMDSGLELEENGLSFSMSDQGHAQHQHGGEQSAPQPQTLTPDKLDSADAARVDIERETKQRAFSPVEIWQRTRIALTA</sequence>
<dbReference type="EMBL" id="BPFZ01000002">
    <property type="protein sequence ID" value="GIU66221.1"/>
    <property type="molecule type" value="Genomic_DNA"/>
</dbReference>
<dbReference type="CDD" id="cd17470">
    <property type="entry name" value="T3SS_Flik_C"/>
    <property type="match status" value="1"/>
</dbReference>
<organism evidence="3 4">
    <name type="scientific">Candidatus Phycosocius spiralis</name>
    <dbReference type="NCBI Taxonomy" id="2815099"/>
    <lineage>
        <taxon>Bacteria</taxon>
        <taxon>Pseudomonadati</taxon>
        <taxon>Pseudomonadota</taxon>
        <taxon>Alphaproteobacteria</taxon>
        <taxon>Caulobacterales</taxon>
        <taxon>Caulobacterales incertae sedis</taxon>
        <taxon>Candidatus Phycosocius</taxon>
    </lineage>
</organism>
<dbReference type="InterPro" id="IPR021136">
    <property type="entry name" value="Flagellar_hook_control-like_C"/>
</dbReference>
<keyword evidence="3" id="KW-0282">Flagellum</keyword>
<comment type="caution">
    <text evidence="3">The sequence shown here is derived from an EMBL/GenBank/DDBJ whole genome shotgun (WGS) entry which is preliminary data.</text>
</comment>
<protein>
    <submittedName>
        <fullName evidence="3">Flagellar hook-length control protein</fullName>
    </submittedName>
</protein>
<feature type="compositionally biased region" description="Polar residues" evidence="1">
    <location>
        <begin position="19"/>
        <end position="34"/>
    </location>
</feature>
<evidence type="ECO:0000256" key="1">
    <source>
        <dbReference type="SAM" id="MobiDB-lite"/>
    </source>
</evidence>
<reference evidence="3" key="1">
    <citation type="submission" date="2021-05" db="EMBL/GenBank/DDBJ databases">
        <authorList>
            <person name="Tanabe Y."/>
        </authorList>
    </citation>
    <scope>NUCLEOTIDE SEQUENCE</scope>
    <source>
        <strain evidence="3">BOTRYCO-1</strain>
    </source>
</reference>
<evidence type="ECO:0000259" key="2">
    <source>
        <dbReference type="Pfam" id="PF02120"/>
    </source>
</evidence>
<proteinExistence type="predicted"/>
<dbReference type="Gene3D" id="3.30.750.140">
    <property type="match status" value="1"/>
</dbReference>
<feature type="compositionally biased region" description="Polar residues" evidence="1">
    <location>
        <begin position="1"/>
        <end position="11"/>
    </location>
</feature>
<keyword evidence="3" id="KW-0966">Cell projection</keyword>
<feature type="domain" description="Flagellar hook-length control protein-like C-terminal" evidence="2">
    <location>
        <begin position="412"/>
        <end position="494"/>
    </location>
</feature>
<dbReference type="InterPro" id="IPR038610">
    <property type="entry name" value="FliK-like_C_sf"/>
</dbReference>
<dbReference type="Pfam" id="PF02120">
    <property type="entry name" value="Flg_hook"/>
    <property type="match status" value="1"/>
</dbReference>
<name>A0ABQ4PT83_9PROT</name>
<evidence type="ECO:0000313" key="3">
    <source>
        <dbReference type="EMBL" id="GIU66221.1"/>
    </source>
</evidence>
<accession>A0ABQ4PT83</accession>
<feature type="region of interest" description="Disordered" evidence="1">
    <location>
        <begin position="1"/>
        <end position="133"/>
    </location>
</feature>
<keyword evidence="3" id="KW-0969">Cilium</keyword>
<keyword evidence="4" id="KW-1185">Reference proteome</keyword>
<reference evidence="3" key="2">
    <citation type="journal article" date="2023" name="ISME Commun">
        <title>Characterization of a bloom-associated alphaproteobacterial lineage, 'Candidatus Phycosocius': insights into freshwater algal-bacterial interactions.</title>
        <authorList>
            <person name="Tanabe Y."/>
            <person name="Yamaguchi H."/>
            <person name="Yoshida M."/>
            <person name="Kai A."/>
            <person name="Okazaki Y."/>
        </authorList>
    </citation>
    <scope>NUCLEOTIDE SEQUENCE</scope>
    <source>
        <strain evidence="3">BOTRYCO-1</strain>
    </source>
</reference>
<dbReference type="RefSeq" id="WP_284358708.1">
    <property type="nucleotide sequence ID" value="NZ_BPFZ01000002.1"/>
</dbReference>